<evidence type="ECO:0000256" key="5">
    <source>
        <dbReference type="SAM" id="Phobius"/>
    </source>
</evidence>
<dbReference type="InterPro" id="IPR039657">
    <property type="entry name" value="Dimethylallyltransferase"/>
</dbReference>
<dbReference type="VEuPathDB" id="MicrosporidiaDB:THOM_2881"/>
<reference evidence="6 7" key="1">
    <citation type="journal article" date="2012" name="PLoS Pathog.">
        <title>The genome of the obligate intracellular parasite Trachipleistophora hominis: new insights into microsporidian genome dynamics and reductive evolution.</title>
        <authorList>
            <person name="Heinz E."/>
            <person name="Williams T.A."/>
            <person name="Nakjang S."/>
            <person name="Noel C.J."/>
            <person name="Swan D.C."/>
            <person name="Goldberg A.V."/>
            <person name="Harris S.R."/>
            <person name="Weinmaier T."/>
            <person name="Markert S."/>
            <person name="Becher D."/>
            <person name="Bernhardt J."/>
            <person name="Dagan T."/>
            <person name="Hacker C."/>
            <person name="Lucocq J.M."/>
            <person name="Schweder T."/>
            <person name="Rattei T."/>
            <person name="Hall N."/>
            <person name="Hirt R.P."/>
            <person name="Embley T.M."/>
        </authorList>
    </citation>
    <scope>NUCLEOTIDE SEQUENCE [LARGE SCALE GENOMIC DNA]</scope>
</reference>
<feature type="transmembrane region" description="Helical" evidence="5">
    <location>
        <begin position="6"/>
        <end position="23"/>
    </location>
</feature>
<dbReference type="OMA" id="GYKESYN"/>
<dbReference type="PANTHER" id="PTHR11088">
    <property type="entry name" value="TRNA DIMETHYLALLYLTRANSFERASE"/>
    <property type="match status" value="1"/>
</dbReference>
<keyword evidence="3" id="KW-0547">Nucleotide-binding</keyword>
<comment type="similarity">
    <text evidence="1">Belongs to the IPP transferase family.</text>
</comment>
<organism evidence="6 7">
    <name type="scientific">Trachipleistophora hominis</name>
    <name type="common">Microsporidian parasite</name>
    <dbReference type="NCBI Taxonomy" id="72359"/>
    <lineage>
        <taxon>Eukaryota</taxon>
        <taxon>Fungi</taxon>
        <taxon>Fungi incertae sedis</taxon>
        <taxon>Microsporidia</taxon>
        <taxon>Pleistophoridae</taxon>
        <taxon>Trachipleistophora</taxon>
    </lineage>
</organism>
<keyword evidence="5" id="KW-0472">Membrane</keyword>
<gene>
    <name evidence="6" type="ORF">THOM_2881</name>
</gene>
<dbReference type="Pfam" id="PF01745">
    <property type="entry name" value="IPT"/>
    <property type="match status" value="1"/>
</dbReference>
<dbReference type="EC" id="2.5.1.75" evidence="6"/>
<evidence type="ECO:0000256" key="4">
    <source>
        <dbReference type="ARBA" id="ARBA00022840"/>
    </source>
</evidence>
<name>L7JRW5_TRAHO</name>
<dbReference type="GO" id="GO:0005524">
    <property type="term" value="F:ATP binding"/>
    <property type="evidence" value="ECO:0007669"/>
    <property type="project" value="UniProtKB-KW"/>
</dbReference>
<dbReference type="OrthoDB" id="2195148at2759"/>
<keyword evidence="5" id="KW-0812">Transmembrane</keyword>
<evidence type="ECO:0000256" key="1">
    <source>
        <dbReference type="ARBA" id="ARBA00005842"/>
    </source>
</evidence>
<dbReference type="PANTHER" id="PTHR11088:SF60">
    <property type="entry name" value="TRNA DIMETHYLALLYLTRANSFERASE"/>
    <property type="match status" value="1"/>
</dbReference>
<keyword evidence="5" id="KW-1133">Transmembrane helix</keyword>
<keyword evidence="7" id="KW-1185">Reference proteome</keyword>
<sequence length="417" mass="48261">VLISFYLSIILVIHTVYFVTRLVHRPQYLCFIVLPFNTMHPMSQIICLAGATGTGKTALALKLAHNLNTKILSCDSVQIFRELNIGSNKERENHLMVDVKHYGEKYDVEKYVNDSLNVIKNMEDCNRLVDCDGSVRVLVVGGCGLYMERLSSCCANVVKVFLFKNRRVLYRDLDRRCEEMVLNGLLEETLRVCVRNDQINGKAGAFNPCSYGDNVLRDNIVGCSLPCVDKSLSTVENDDKHGMDSYERKCCVENAEEDKVNDKVGNSGNGNEEHQTTTGMNETCFNVNNHVIRNDDIVSTRLLPIGYKESYNFLIAGDYSYNAFISFLNTFKKNTRNYVRRQETFFKRKNYVFINAERDDLMERIAGVIEGERVSDEYAFKYFKTLKQYKTENTYFKTEEDYEMFRKRCYYLQLERN</sequence>
<dbReference type="InterPro" id="IPR027417">
    <property type="entry name" value="P-loop_NTPase"/>
</dbReference>
<evidence type="ECO:0000256" key="3">
    <source>
        <dbReference type="ARBA" id="ARBA00022741"/>
    </source>
</evidence>
<keyword evidence="2 6" id="KW-0808">Transferase</keyword>
<dbReference type="EMBL" id="JH994062">
    <property type="protein sequence ID" value="ELQ74198.1"/>
    <property type="molecule type" value="Genomic_DNA"/>
</dbReference>
<proteinExistence type="inferred from homology"/>
<feature type="non-terminal residue" evidence="6">
    <location>
        <position position="1"/>
    </location>
</feature>
<dbReference type="Proteomes" id="UP000011185">
    <property type="component" value="Unassembled WGS sequence"/>
</dbReference>
<dbReference type="AlphaFoldDB" id="L7JRW5"/>
<dbReference type="HOGENOM" id="CLU_659824_0_0_1"/>
<dbReference type="InParanoid" id="L7JRW5"/>
<keyword evidence="4" id="KW-0067">ATP-binding</keyword>
<dbReference type="SUPFAM" id="SSF52540">
    <property type="entry name" value="P-loop containing nucleoside triphosphate hydrolases"/>
    <property type="match status" value="1"/>
</dbReference>
<accession>L7JRW5</accession>
<dbReference type="STRING" id="72359.L7JRW5"/>
<evidence type="ECO:0000313" key="7">
    <source>
        <dbReference type="Proteomes" id="UP000011185"/>
    </source>
</evidence>
<dbReference type="GO" id="GO:0006400">
    <property type="term" value="P:tRNA modification"/>
    <property type="evidence" value="ECO:0007669"/>
    <property type="project" value="TreeGrafter"/>
</dbReference>
<protein>
    <submittedName>
        <fullName evidence="6">tRNA delta(2)-isopentenylpyrophosphate transferase</fullName>
        <ecNumber evidence="6">2.5.1.75</ecNumber>
    </submittedName>
</protein>
<evidence type="ECO:0000256" key="2">
    <source>
        <dbReference type="ARBA" id="ARBA00022679"/>
    </source>
</evidence>
<dbReference type="Gene3D" id="3.40.50.300">
    <property type="entry name" value="P-loop containing nucleotide triphosphate hydrolases"/>
    <property type="match status" value="1"/>
</dbReference>
<dbReference type="GO" id="GO:0052381">
    <property type="term" value="F:tRNA dimethylallyltransferase activity"/>
    <property type="evidence" value="ECO:0007669"/>
    <property type="project" value="UniProtKB-EC"/>
</dbReference>
<evidence type="ECO:0000313" key="6">
    <source>
        <dbReference type="EMBL" id="ELQ74198.1"/>
    </source>
</evidence>